<gene>
    <name evidence="2" type="ORF">BDZ85DRAFT_261278</name>
</gene>
<reference evidence="3" key="1">
    <citation type="journal article" date="2020" name="Stud. Mycol.">
        <title>101 Dothideomycetes genomes: A test case for predicting lifestyles and emergence of pathogens.</title>
        <authorList>
            <person name="Haridas S."/>
            <person name="Albert R."/>
            <person name="Binder M."/>
            <person name="Bloem J."/>
            <person name="LaButti K."/>
            <person name="Salamov A."/>
            <person name="Andreopoulos B."/>
            <person name="Baker S."/>
            <person name="Barry K."/>
            <person name="Bills G."/>
            <person name="Bluhm B."/>
            <person name="Cannon C."/>
            <person name="Castanera R."/>
            <person name="Culley D."/>
            <person name="Daum C."/>
            <person name="Ezra D."/>
            <person name="Gonzalez J."/>
            <person name="Henrissat B."/>
            <person name="Kuo A."/>
            <person name="Liang C."/>
            <person name="Lipzen A."/>
            <person name="Lutzoni F."/>
            <person name="Magnuson J."/>
            <person name="Mondo S."/>
            <person name="Nolan M."/>
            <person name="Ohm R."/>
            <person name="Pangilinan J."/>
            <person name="Park H.-J."/>
            <person name="Ramirez L."/>
            <person name="Alfaro M."/>
            <person name="Sun H."/>
            <person name="Tritt A."/>
            <person name="Yoshinaga Y."/>
            <person name="Zwiers L.-H."/>
            <person name="Turgeon B."/>
            <person name="Goodwin S."/>
            <person name="Spatafora J."/>
            <person name="Crous P."/>
            <person name="Grigoriev I."/>
        </authorList>
    </citation>
    <scope>NUCLEOTIDE SEQUENCE [LARGE SCALE GENOMIC DNA]</scope>
    <source>
        <strain evidence="3">CECT 20119</strain>
    </source>
</reference>
<evidence type="ECO:0000313" key="2">
    <source>
        <dbReference type="EMBL" id="KAF2224622.1"/>
    </source>
</evidence>
<proteinExistence type="predicted"/>
<sequence>MPKHEREERHLARQRGAGKPGMTVPSFGFDFKTVAQRTLAGRAAVSKPRSPIKKTPVRRRKSIIYKTAAQKTLPSAERAPTLQIDKTRTPKSSAPRSAKKRISSIHKPLPPPPPQDDLPEPVRSPIRKAKFYEHLSEDEPAAPSRLKKPKKTTKRKRKGITMPRPGRTKVKKTTSQEPQEAIPADPADIVQDSEPEQEIRTDRGSVKRRHAGPSREVDQDHEAKRAKLHKPRQDQLPTPRPSSEAQKEPQQLPSPVGSGQSNMESPPKTTMQKWGRAAAKILGRQKSSSTLSKTSTKTSDKDDRSSTKTIGVGARLLSKTRDDRTPMQPPPSRVHNPARMKTAPPDELLKKDQIHRHKPGTPSSLDEPAINRQVVKTTPTKVDHAAKPVRLEEDGDFMFRRGGRRKLGLNDGGYGRDEAMNV</sequence>
<feature type="compositionally biased region" description="Basic and acidic residues" evidence="1">
    <location>
        <begin position="1"/>
        <end position="11"/>
    </location>
</feature>
<feature type="compositionally biased region" description="Basic residues" evidence="1">
    <location>
        <begin position="50"/>
        <end position="63"/>
    </location>
</feature>
<dbReference type="AlphaFoldDB" id="A0A6A6GFY5"/>
<protein>
    <submittedName>
        <fullName evidence="2">Uncharacterized protein</fullName>
    </submittedName>
</protein>
<evidence type="ECO:0000313" key="3">
    <source>
        <dbReference type="Proteomes" id="UP000799538"/>
    </source>
</evidence>
<accession>A0A6A6GFY5</accession>
<feature type="compositionally biased region" description="Polar residues" evidence="1">
    <location>
        <begin position="241"/>
        <end position="272"/>
    </location>
</feature>
<feature type="region of interest" description="Disordered" evidence="1">
    <location>
        <begin position="402"/>
        <end position="422"/>
    </location>
</feature>
<evidence type="ECO:0000256" key="1">
    <source>
        <dbReference type="SAM" id="MobiDB-lite"/>
    </source>
</evidence>
<organism evidence="2 3">
    <name type="scientific">Elsinoe ampelina</name>
    <dbReference type="NCBI Taxonomy" id="302913"/>
    <lineage>
        <taxon>Eukaryota</taxon>
        <taxon>Fungi</taxon>
        <taxon>Dikarya</taxon>
        <taxon>Ascomycota</taxon>
        <taxon>Pezizomycotina</taxon>
        <taxon>Dothideomycetes</taxon>
        <taxon>Dothideomycetidae</taxon>
        <taxon>Myriangiales</taxon>
        <taxon>Elsinoaceae</taxon>
        <taxon>Elsinoe</taxon>
    </lineage>
</organism>
<name>A0A6A6GFY5_9PEZI</name>
<feature type="region of interest" description="Disordered" evidence="1">
    <location>
        <begin position="1"/>
        <end position="27"/>
    </location>
</feature>
<feature type="compositionally biased region" description="Basic residues" evidence="1">
    <location>
        <begin position="145"/>
        <end position="159"/>
    </location>
</feature>
<dbReference type="OrthoDB" id="3917769at2759"/>
<dbReference type="EMBL" id="ML992505">
    <property type="protein sequence ID" value="KAF2224622.1"/>
    <property type="molecule type" value="Genomic_DNA"/>
</dbReference>
<feature type="region of interest" description="Disordered" evidence="1">
    <location>
        <begin position="40"/>
        <end position="383"/>
    </location>
</feature>
<feature type="compositionally biased region" description="Basic and acidic residues" evidence="1">
    <location>
        <begin position="213"/>
        <end position="225"/>
    </location>
</feature>
<feature type="compositionally biased region" description="Low complexity" evidence="1">
    <location>
        <begin position="286"/>
        <end position="297"/>
    </location>
</feature>
<dbReference type="Proteomes" id="UP000799538">
    <property type="component" value="Unassembled WGS sequence"/>
</dbReference>
<keyword evidence="3" id="KW-1185">Reference proteome</keyword>